<dbReference type="SUPFAM" id="SSF53901">
    <property type="entry name" value="Thiolase-like"/>
    <property type="match status" value="1"/>
</dbReference>
<evidence type="ECO:0000256" key="4">
    <source>
        <dbReference type="ARBA" id="ARBA00022516"/>
    </source>
</evidence>
<keyword evidence="10" id="KW-0560">Oxidoreductase</keyword>
<dbReference type="InterPro" id="IPR014031">
    <property type="entry name" value="Ketoacyl_synth_C"/>
</dbReference>
<dbReference type="SMART" id="SM00827">
    <property type="entry name" value="PKS_AT"/>
    <property type="match status" value="1"/>
</dbReference>
<dbReference type="Gene3D" id="3.40.366.10">
    <property type="entry name" value="Malonyl-Coenzyme A Acyl Carrier Protein, domain 2"/>
    <property type="match status" value="1"/>
</dbReference>
<evidence type="ECO:0000313" key="17">
    <source>
        <dbReference type="EMBL" id="JAC34910.1"/>
    </source>
</evidence>
<evidence type="ECO:0000256" key="15">
    <source>
        <dbReference type="ARBA" id="ARBA00044883"/>
    </source>
</evidence>
<reference evidence="17" key="1">
    <citation type="submission" date="2014-03" db="EMBL/GenBank/DDBJ databases">
        <title>The sialotranscriptome of Amblyomma triste, Amblyomma parvum and Amblyomma cajennense ticks, uncovered by 454-based RNA-seq.</title>
        <authorList>
            <person name="Garcia G.R."/>
            <person name="Gardinassi L.G."/>
            <person name="Ribeiro J.M."/>
            <person name="Anatriello E."/>
            <person name="Ferreira B.R."/>
            <person name="Moreira H.N."/>
            <person name="Mafra C."/>
            <person name="Olegario M.M."/>
            <person name="Szabo P.J."/>
            <person name="Miranda-Santos I.K."/>
            <person name="Maruyama S.R."/>
        </authorList>
    </citation>
    <scope>NUCLEOTIDE SEQUENCE</scope>
    <source>
        <strain evidence="17">Mato Grasso do Sul</strain>
        <tissue evidence="17">Salivary glands</tissue>
    </source>
</reference>
<keyword evidence="3" id="KW-0596">Phosphopantetheine</keyword>
<feature type="domain" description="Ketosynthase family 3 (KS3)" evidence="16">
    <location>
        <begin position="3"/>
        <end position="409"/>
    </location>
</feature>
<dbReference type="GO" id="GO:0016787">
    <property type="term" value="F:hydrolase activity"/>
    <property type="evidence" value="ECO:0007669"/>
    <property type="project" value="UniProtKB-KW"/>
</dbReference>
<dbReference type="InterPro" id="IPR016039">
    <property type="entry name" value="Thiolase-like"/>
</dbReference>
<keyword evidence="11" id="KW-0520">NAD</keyword>
<keyword evidence="9" id="KW-0521">NADP</keyword>
<comment type="catalytic activity">
    <reaction evidence="15">
        <text>acetyl-CoA + n malonyl-CoA + 2n NADPH + 2n H(+) = a long-chain fatty acid + (n+1) CoA + n CO2 + 2n NADP(+).</text>
        <dbReference type="EC" id="2.3.1.85"/>
    </reaction>
</comment>
<keyword evidence="14" id="KW-0511">Multifunctional enzyme</keyword>
<feature type="non-terminal residue" evidence="17">
    <location>
        <position position="796"/>
    </location>
</feature>
<dbReference type="GO" id="GO:0004315">
    <property type="term" value="F:3-oxoacyl-[acyl-carrier-protein] synthase activity"/>
    <property type="evidence" value="ECO:0007669"/>
    <property type="project" value="InterPro"/>
</dbReference>
<keyword evidence="13" id="KW-0275">Fatty acid biosynthesis</keyword>
<dbReference type="SUPFAM" id="SSF55048">
    <property type="entry name" value="Probable ACP-binding domain of malonyl-CoA ACP transacylase"/>
    <property type="match status" value="1"/>
</dbReference>
<evidence type="ECO:0000256" key="6">
    <source>
        <dbReference type="ARBA" id="ARBA00022679"/>
    </source>
</evidence>
<keyword evidence="7" id="KW-0378">Hydrolase</keyword>
<dbReference type="EC" id="2.3.1.85" evidence="1"/>
<dbReference type="Pfam" id="PF16197">
    <property type="entry name" value="KAsynt_C_assoc"/>
    <property type="match status" value="1"/>
</dbReference>
<dbReference type="InterPro" id="IPR014043">
    <property type="entry name" value="Acyl_transferase_dom"/>
</dbReference>
<evidence type="ECO:0000256" key="5">
    <source>
        <dbReference type="ARBA" id="ARBA00022553"/>
    </source>
</evidence>
<name>A0A023GP33_AMBTT</name>
<evidence type="ECO:0000256" key="11">
    <source>
        <dbReference type="ARBA" id="ARBA00023027"/>
    </source>
</evidence>
<evidence type="ECO:0000259" key="16">
    <source>
        <dbReference type="PROSITE" id="PS52004"/>
    </source>
</evidence>
<dbReference type="Gene3D" id="3.40.47.10">
    <property type="match status" value="1"/>
</dbReference>
<dbReference type="InterPro" id="IPR020841">
    <property type="entry name" value="PKS_Beta-ketoAc_synthase_dom"/>
</dbReference>
<dbReference type="InterPro" id="IPR018201">
    <property type="entry name" value="Ketoacyl_synth_AS"/>
</dbReference>
<keyword evidence="5" id="KW-0597">Phosphoprotein</keyword>
<evidence type="ECO:0000256" key="8">
    <source>
        <dbReference type="ARBA" id="ARBA00022832"/>
    </source>
</evidence>
<dbReference type="InterPro" id="IPR016036">
    <property type="entry name" value="Malonyl_transacylase_ACP-bd"/>
</dbReference>
<dbReference type="GO" id="GO:0006633">
    <property type="term" value="P:fatty acid biosynthetic process"/>
    <property type="evidence" value="ECO:0007669"/>
    <property type="project" value="UniProtKB-UniPathway"/>
</dbReference>
<dbReference type="PANTHER" id="PTHR43775:SF7">
    <property type="entry name" value="FATTY ACID SYNTHASE"/>
    <property type="match status" value="1"/>
</dbReference>
<dbReference type="CDD" id="cd00833">
    <property type="entry name" value="PKS"/>
    <property type="match status" value="1"/>
</dbReference>
<dbReference type="GO" id="GO:0004312">
    <property type="term" value="F:fatty acid synthase activity"/>
    <property type="evidence" value="ECO:0007669"/>
    <property type="project" value="UniProtKB-EC"/>
</dbReference>
<evidence type="ECO:0000256" key="9">
    <source>
        <dbReference type="ARBA" id="ARBA00022857"/>
    </source>
</evidence>
<dbReference type="AlphaFoldDB" id="A0A023GP33"/>
<evidence type="ECO:0000256" key="1">
    <source>
        <dbReference type="ARBA" id="ARBA00012873"/>
    </source>
</evidence>
<keyword evidence="12" id="KW-0443">Lipid metabolism</keyword>
<keyword evidence="6" id="KW-0808">Transferase</keyword>
<evidence type="ECO:0000256" key="14">
    <source>
        <dbReference type="ARBA" id="ARBA00023268"/>
    </source>
</evidence>
<dbReference type="UniPathway" id="UPA00094"/>
<evidence type="ECO:0000256" key="3">
    <source>
        <dbReference type="ARBA" id="ARBA00022450"/>
    </source>
</evidence>
<dbReference type="EMBL" id="GBBM01000508">
    <property type="protein sequence ID" value="JAC34910.1"/>
    <property type="molecule type" value="mRNA"/>
</dbReference>
<dbReference type="InterPro" id="IPR032821">
    <property type="entry name" value="PKS_assoc"/>
</dbReference>
<dbReference type="Gene3D" id="3.30.70.3290">
    <property type="match status" value="1"/>
</dbReference>
<evidence type="ECO:0000256" key="12">
    <source>
        <dbReference type="ARBA" id="ARBA00023098"/>
    </source>
</evidence>
<dbReference type="SUPFAM" id="SSF52151">
    <property type="entry name" value="FabD/lysophospholipase-like"/>
    <property type="match status" value="1"/>
</dbReference>
<keyword evidence="4" id="KW-0444">Lipid biosynthesis</keyword>
<dbReference type="Pfam" id="PF02801">
    <property type="entry name" value="Ketoacyl-synt_C"/>
    <property type="match status" value="1"/>
</dbReference>
<dbReference type="SMART" id="SM00825">
    <property type="entry name" value="PKS_KS"/>
    <property type="match status" value="1"/>
</dbReference>
<evidence type="ECO:0000256" key="10">
    <source>
        <dbReference type="ARBA" id="ARBA00023002"/>
    </source>
</evidence>
<dbReference type="InterPro" id="IPR050091">
    <property type="entry name" value="PKS_NRPS_Biosynth_Enz"/>
</dbReference>
<dbReference type="InterPro" id="IPR016035">
    <property type="entry name" value="Acyl_Trfase/lysoPLipase"/>
</dbReference>
<proteinExistence type="evidence at transcript level"/>
<dbReference type="InterPro" id="IPR014030">
    <property type="entry name" value="Ketoacyl_synth_N"/>
</dbReference>
<dbReference type="Pfam" id="PF00698">
    <property type="entry name" value="Acyl_transf_1"/>
    <property type="match status" value="1"/>
</dbReference>
<dbReference type="Pfam" id="PF00109">
    <property type="entry name" value="ketoacyl-synt"/>
    <property type="match status" value="1"/>
</dbReference>
<protein>
    <recommendedName>
        <fullName evidence="2">Fatty acid synthase</fullName>
        <ecNumber evidence="1">2.3.1.85</ecNumber>
    </recommendedName>
</protein>
<dbReference type="GO" id="GO:0016491">
    <property type="term" value="F:oxidoreductase activity"/>
    <property type="evidence" value="ECO:0007669"/>
    <property type="project" value="UniProtKB-KW"/>
</dbReference>
<dbReference type="InterPro" id="IPR001227">
    <property type="entry name" value="Ac_transferase_dom_sf"/>
</dbReference>
<dbReference type="PROSITE" id="PS00606">
    <property type="entry name" value="KS3_1"/>
    <property type="match status" value="1"/>
</dbReference>
<dbReference type="PANTHER" id="PTHR43775">
    <property type="entry name" value="FATTY ACID SYNTHASE"/>
    <property type="match status" value="1"/>
</dbReference>
<sequence length="796" mass="86415">MNEEEFVITGLSGRFPGADHLTELKEKLYAGVDLVTDDEARWPRGHMGLPVRMGMIRNLSKFDAQFFGVNPKQAHFMDPQIRLLLETTYEAIVDAGYDPETMRGRDVGVFIGSCFAESEEAFNTDTDKIDGYSALGSVRSMFSNRISYCFDFKGPSVTVDTACSSTMVALNHALLALRAGQCEAAIVGGCNVCLKPVTALSFKRLGMLSPDGMCKAFDARANGYARSEAVGVFFIQRACQARRIYAKLIHGKANADGYKTEGISVPSTALQEKLMRQAYAEAKVDPLEVRYLEAHGTGTEVGDPQEMAAISNVFCKQGRQRSLLIGAVKSNMGHSEGSSGLCCVAKVILAMETGIIAANLHFQKPNPSIPALFDGSVQVVDKATPFPGGPVGINSTGFGGANAHVILEANSSSHVDCISREKKELPRLVLLAGRSKHSLSDTITRLVADGPYPDSAYALLNLVGQPSVKQFPSRSFVIVPVGHDVKEPVKGAVENAPSERRPLWFIFSGMGCQWSGMARQMLHFELFSRSLRRSHDLLMQFGIDLMDTVTNETSVKETMASLLASITSIQVALVDVLHALGVKPDGMLGHSLGEIACAYADGCFTAEQAVLCSFWRGRCTDQANLPKGAMAAVGLTWEEAKKRCREGVAPACHNAEDSVTVSGTPEAVAALIQELRAENVFAREVKTGNVAFHSKYVESVGPALLEHLKEVIPEPRPRSTRWVCSSLPESRWQESVAKSSSPEYHVNNLLSPVLSLRPCSTCPKRCGDRYRPTLPSTADTEACPRLRRQLPRSNEA</sequence>
<evidence type="ECO:0000256" key="13">
    <source>
        <dbReference type="ARBA" id="ARBA00023160"/>
    </source>
</evidence>
<evidence type="ECO:0000256" key="2">
    <source>
        <dbReference type="ARBA" id="ARBA00018769"/>
    </source>
</evidence>
<dbReference type="PROSITE" id="PS52004">
    <property type="entry name" value="KS3_2"/>
    <property type="match status" value="1"/>
</dbReference>
<organism evidence="17">
    <name type="scientific">Amblyomma triste</name>
    <name type="common">Neotropical tick</name>
    <dbReference type="NCBI Taxonomy" id="251400"/>
    <lineage>
        <taxon>Eukaryota</taxon>
        <taxon>Metazoa</taxon>
        <taxon>Ecdysozoa</taxon>
        <taxon>Arthropoda</taxon>
        <taxon>Chelicerata</taxon>
        <taxon>Arachnida</taxon>
        <taxon>Acari</taxon>
        <taxon>Parasitiformes</taxon>
        <taxon>Ixodida</taxon>
        <taxon>Ixodoidea</taxon>
        <taxon>Ixodidae</taxon>
        <taxon>Amblyomminae</taxon>
        <taxon>Amblyomma</taxon>
    </lineage>
</organism>
<keyword evidence="8" id="KW-0276">Fatty acid metabolism</keyword>
<accession>A0A023GP33</accession>
<evidence type="ECO:0000256" key="7">
    <source>
        <dbReference type="ARBA" id="ARBA00022801"/>
    </source>
</evidence>